<dbReference type="Pfam" id="PF12802">
    <property type="entry name" value="MarR_2"/>
    <property type="match status" value="1"/>
</dbReference>
<dbReference type="PRINTS" id="PR00598">
    <property type="entry name" value="HTHMARR"/>
</dbReference>
<dbReference type="GO" id="GO:0003700">
    <property type="term" value="F:DNA-binding transcription factor activity"/>
    <property type="evidence" value="ECO:0007669"/>
    <property type="project" value="InterPro"/>
</dbReference>
<dbReference type="PROSITE" id="PS50995">
    <property type="entry name" value="HTH_MARR_2"/>
    <property type="match status" value="1"/>
</dbReference>
<evidence type="ECO:0000313" key="3">
    <source>
        <dbReference type="Proteomes" id="UP000188929"/>
    </source>
</evidence>
<dbReference type="Proteomes" id="UP000188929">
    <property type="component" value="Unassembled WGS sequence"/>
</dbReference>
<dbReference type="GO" id="GO:0006950">
    <property type="term" value="P:response to stress"/>
    <property type="evidence" value="ECO:0007669"/>
    <property type="project" value="TreeGrafter"/>
</dbReference>
<dbReference type="PANTHER" id="PTHR33164">
    <property type="entry name" value="TRANSCRIPTIONAL REGULATOR, MARR FAMILY"/>
    <property type="match status" value="1"/>
</dbReference>
<dbReference type="InterPro" id="IPR036388">
    <property type="entry name" value="WH-like_DNA-bd_sf"/>
</dbReference>
<proteinExistence type="predicted"/>
<evidence type="ECO:0000259" key="1">
    <source>
        <dbReference type="PROSITE" id="PS50995"/>
    </source>
</evidence>
<dbReference type="PANTHER" id="PTHR33164:SF95">
    <property type="entry name" value="TRANSCRIPTIONAL REGULATOR"/>
    <property type="match status" value="1"/>
</dbReference>
<dbReference type="EMBL" id="MOMC01000008">
    <property type="protein sequence ID" value="ONH32963.1"/>
    <property type="molecule type" value="Genomic_DNA"/>
</dbReference>
<reference evidence="3" key="1">
    <citation type="submission" date="2016-10" db="EMBL/GenBank/DDBJ databases">
        <title>Frankia sp. NRRL B-16386 Genome sequencing.</title>
        <authorList>
            <person name="Ghodhbane-Gtari F."/>
            <person name="Swanson E."/>
            <person name="Gueddou A."/>
            <person name="Hezbri K."/>
            <person name="Ktari K."/>
            <person name="Nouioui I."/>
            <person name="Morris K."/>
            <person name="Simpson S."/>
            <person name="Abebe-Akele F."/>
            <person name="Thomas K."/>
            <person name="Gtari M."/>
            <person name="Tisa L.S."/>
        </authorList>
    </citation>
    <scope>NUCLEOTIDE SEQUENCE [LARGE SCALE GENOMIC DNA]</scope>
    <source>
        <strain evidence="3">NRRL B-16386</strain>
    </source>
</reference>
<name>A0A1V2IIE9_9ACTN</name>
<protein>
    <submittedName>
        <fullName evidence="2">MarR family transcriptional regulator</fullName>
    </submittedName>
</protein>
<evidence type="ECO:0000313" key="2">
    <source>
        <dbReference type="EMBL" id="ONH32963.1"/>
    </source>
</evidence>
<gene>
    <name evidence="2" type="ORF">BL253_03820</name>
</gene>
<dbReference type="STRING" id="1834516.BL253_03820"/>
<dbReference type="SMART" id="SM00347">
    <property type="entry name" value="HTH_MARR"/>
    <property type="match status" value="1"/>
</dbReference>
<dbReference type="Gene3D" id="1.10.10.10">
    <property type="entry name" value="Winged helix-like DNA-binding domain superfamily/Winged helix DNA-binding domain"/>
    <property type="match status" value="1"/>
</dbReference>
<keyword evidence="3" id="KW-1185">Reference proteome</keyword>
<dbReference type="InterPro" id="IPR036390">
    <property type="entry name" value="WH_DNA-bd_sf"/>
</dbReference>
<dbReference type="SUPFAM" id="SSF46785">
    <property type="entry name" value="Winged helix' DNA-binding domain"/>
    <property type="match status" value="1"/>
</dbReference>
<accession>A0A1V2IIE9</accession>
<feature type="domain" description="HTH marR-type" evidence="1">
    <location>
        <begin position="1"/>
        <end position="134"/>
    </location>
</feature>
<organism evidence="2 3">
    <name type="scientific">Pseudofrankia asymbiotica</name>
    <dbReference type="NCBI Taxonomy" id="1834516"/>
    <lineage>
        <taxon>Bacteria</taxon>
        <taxon>Bacillati</taxon>
        <taxon>Actinomycetota</taxon>
        <taxon>Actinomycetes</taxon>
        <taxon>Frankiales</taxon>
        <taxon>Frankiaceae</taxon>
        <taxon>Pseudofrankia</taxon>
    </lineage>
</organism>
<sequence>MRGLAGWLVNKTAVHSHRLNAEAFTAVGSRRFHYALLASLDEFGSSSQADLGRRCGYDRSDVAAMVNELVQAGHVERAQDPADRRRNIIAITPAGRAWLARLDVVAADLQDAFLAPLDARERAELIRLLTRVLEHHTALHGFARDPNPSTH</sequence>
<dbReference type="InterPro" id="IPR000835">
    <property type="entry name" value="HTH_MarR-typ"/>
</dbReference>
<dbReference type="AlphaFoldDB" id="A0A1V2IIE9"/>
<dbReference type="InterPro" id="IPR039422">
    <property type="entry name" value="MarR/SlyA-like"/>
</dbReference>
<comment type="caution">
    <text evidence="2">The sequence shown here is derived from an EMBL/GenBank/DDBJ whole genome shotgun (WGS) entry which is preliminary data.</text>
</comment>